<dbReference type="InterPro" id="IPR000719">
    <property type="entry name" value="Prot_kinase_dom"/>
</dbReference>
<sequence length="300" mass="33138">MARRVARSASPQVERGPAPKARTSRPATQSPGRSRLESHLRSLSKLQAHVRVEAEIGSGNCSVVLLGKDRSGQEVAVKAISLKAAKTLGTDEQRIWGEVQVMREVQHPNLAHLLDVMASWEPLPLVKAEPPFLCIIMEYLAHAEALSKRIREASLGPVERIVLQLASALARLHRSDIVHRDVWAENILIDRQDKVTLLDFGCAERLQKPATNNKLNLPYMSPESAAGRPHDVGDDAWALGLLITEMVTGRFMADRLGRVDMSGAEVPSRNILVAPNPFLHLHTPVALICHKLLQLRRQSV</sequence>
<dbReference type="EMBL" id="CAXAMN010003969">
    <property type="protein sequence ID" value="CAK9007077.1"/>
    <property type="molecule type" value="Genomic_DNA"/>
</dbReference>
<dbReference type="InterPro" id="IPR011009">
    <property type="entry name" value="Kinase-like_dom_sf"/>
</dbReference>
<dbReference type="Proteomes" id="UP001642484">
    <property type="component" value="Unassembled WGS sequence"/>
</dbReference>
<dbReference type="PANTHER" id="PTHR44167">
    <property type="entry name" value="OVARIAN-SPECIFIC SERINE/THREONINE-PROTEIN KINASE LOK-RELATED"/>
    <property type="match status" value="1"/>
</dbReference>
<dbReference type="Pfam" id="PF00069">
    <property type="entry name" value="Pkinase"/>
    <property type="match status" value="1"/>
</dbReference>
<dbReference type="SUPFAM" id="SSF56112">
    <property type="entry name" value="Protein kinase-like (PK-like)"/>
    <property type="match status" value="1"/>
</dbReference>
<protein>
    <recommendedName>
        <fullName evidence="2">Protein kinase domain-containing protein</fullName>
    </recommendedName>
</protein>
<feature type="domain" description="Protein kinase" evidence="2">
    <location>
        <begin position="50"/>
        <end position="300"/>
    </location>
</feature>
<gene>
    <name evidence="3" type="ORF">CCMP2556_LOCUS8689</name>
</gene>
<accession>A0ABP0IYA7</accession>
<evidence type="ECO:0000256" key="1">
    <source>
        <dbReference type="SAM" id="MobiDB-lite"/>
    </source>
</evidence>
<evidence type="ECO:0000259" key="2">
    <source>
        <dbReference type="PROSITE" id="PS50011"/>
    </source>
</evidence>
<dbReference type="Gene3D" id="1.10.510.10">
    <property type="entry name" value="Transferase(Phosphotransferase) domain 1"/>
    <property type="match status" value="1"/>
</dbReference>
<dbReference type="PANTHER" id="PTHR44167:SF18">
    <property type="entry name" value="PROTEIN KINASE DOMAIN-CONTAINING PROTEIN"/>
    <property type="match status" value="1"/>
</dbReference>
<feature type="region of interest" description="Disordered" evidence="1">
    <location>
        <begin position="1"/>
        <end position="36"/>
    </location>
</feature>
<evidence type="ECO:0000313" key="3">
    <source>
        <dbReference type="EMBL" id="CAK9007077.1"/>
    </source>
</evidence>
<comment type="caution">
    <text evidence="3">The sequence shown here is derived from an EMBL/GenBank/DDBJ whole genome shotgun (WGS) entry which is preliminary data.</text>
</comment>
<dbReference type="CDD" id="cd00180">
    <property type="entry name" value="PKc"/>
    <property type="match status" value="1"/>
</dbReference>
<dbReference type="PROSITE" id="PS50011">
    <property type="entry name" value="PROTEIN_KINASE_DOM"/>
    <property type="match status" value="1"/>
</dbReference>
<evidence type="ECO:0000313" key="4">
    <source>
        <dbReference type="Proteomes" id="UP001642484"/>
    </source>
</evidence>
<organism evidence="3 4">
    <name type="scientific">Durusdinium trenchii</name>
    <dbReference type="NCBI Taxonomy" id="1381693"/>
    <lineage>
        <taxon>Eukaryota</taxon>
        <taxon>Sar</taxon>
        <taxon>Alveolata</taxon>
        <taxon>Dinophyceae</taxon>
        <taxon>Suessiales</taxon>
        <taxon>Symbiodiniaceae</taxon>
        <taxon>Durusdinium</taxon>
    </lineage>
</organism>
<proteinExistence type="predicted"/>
<reference evidence="3 4" key="1">
    <citation type="submission" date="2024-02" db="EMBL/GenBank/DDBJ databases">
        <authorList>
            <person name="Chen Y."/>
            <person name="Shah S."/>
            <person name="Dougan E. K."/>
            <person name="Thang M."/>
            <person name="Chan C."/>
        </authorList>
    </citation>
    <scope>NUCLEOTIDE SEQUENCE [LARGE SCALE GENOMIC DNA]</scope>
</reference>
<name>A0ABP0IYA7_9DINO</name>
<keyword evidence="4" id="KW-1185">Reference proteome</keyword>